<evidence type="ECO:0000313" key="2">
    <source>
        <dbReference type="Proteomes" id="UP000233469"/>
    </source>
</evidence>
<protein>
    <submittedName>
        <fullName evidence="1">Uncharacterized protein</fullName>
    </submittedName>
</protein>
<organism evidence="1 2">
    <name type="scientific">Rhizophagus irregularis</name>
    <dbReference type="NCBI Taxonomy" id="588596"/>
    <lineage>
        <taxon>Eukaryota</taxon>
        <taxon>Fungi</taxon>
        <taxon>Fungi incertae sedis</taxon>
        <taxon>Mucoromycota</taxon>
        <taxon>Glomeromycotina</taxon>
        <taxon>Glomeromycetes</taxon>
        <taxon>Glomerales</taxon>
        <taxon>Glomeraceae</taxon>
        <taxon>Rhizophagus</taxon>
    </lineage>
</organism>
<feature type="non-terminal residue" evidence="1">
    <location>
        <position position="1"/>
    </location>
</feature>
<comment type="caution">
    <text evidence="1">The sequence shown here is derived from an EMBL/GenBank/DDBJ whole genome shotgun (WGS) entry which is preliminary data.</text>
</comment>
<name>A0A2N1L631_9GLOM</name>
<evidence type="ECO:0000313" key="1">
    <source>
        <dbReference type="EMBL" id="PKK44842.1"/>
    </source>
</evidence>
<reference evidence="1 2" key="1">
    <citation type="submission" date="2016-04" db="EMBL/GenBank/DDBJ databases">
        <title>Genome analyses suggest a sexual origin of heterokaryosis in a supposedly ancient asexual fungus.</title>
        <authorList>
            <person name="Ropars J."/>
            <person name="Sedzielewska K."/>
            <person name="Noel J."/>
            <person name="Charron P."/>
            <person name="Farinelli L."/>
            <person name="Marton T."/>
            <person name="Kruger M."/>
            <person name="Pelin A."/>
            <person name="Brachmann A."/>
            <person name="Corradi N."/>
        </authorList>
    </citation>
    <scope>NUCLEOTIDE SEQUENCE [LARGE SCALE GENOMIC DNA]</scope>
    <source>
        <strain evidence="1 2">C2</strain>
    </source>
</reference>
<proteinExistence type="predicted"/>
<dbReference type="EMBL" id="LLXL01009082">
    <property type="protein sequence ID" value="PKK44842.1"/>
    <property type="molecule type" value="Genomic_DNA"/>
</dbReference>
<dbReference type="Proteomes" id="UP000233469">
    <property type="component" value="Unassembled WGS sequence"/>
</dbReference>
<dbReference type="VEuPathDB" id="FungiDB:RhiirFUN_026733"/>
<sequence length="174" mass="20482">INREILKSHQNLHAVSVIPELVGHILECIPSNNFGPHLLEVNPIWRAEAERALWNQHEEAKKAYEQVANICKKAERAFWRDCADGGINFDKLSDEVEKVIREKYTRFEEMVVIEQAILCCGFILEKINKGEYIRMMRNIELFKDGDTLMRMHSVTRMMIPMTQMMKNRLYPDKF</sequence>
<accession>A0A2N1L631</accession>
<reference evidence="1 2" key="2">
    <citation type="submission" date="2017-10" db="EMBL/GenBank/DDBJ databases">
        <title>Extensive intraspecific genome diversity in a model arbuscular mycorrhizal fungus.</title>
        <authorList>
            <person name="Chen E.C.H."/>
            <person name="Morin E."/>
            <person name="Baudet D."/>
            <person name="Noel J."/>
            <person name="Ndikumana S."/>
            <person name="Charron P."/>
            <person name="St-Onge C."/>
            <person name="Giorgi J."/>
            <person name="Grigoriev I.V."/>
            <person name="Roux C."/>
            <person name="Martin F.M."/>
            <person name="Corradi N."/>
        </authorList>
    </citation>
    <scope>NUCLEOTIDE SEQUENCE [LARGE SCALE GENOMIC DNA]</scope>
    <source>
        <strain evidence="1 2">C2</strain>
    </source>
</reference>
<dbReference type="VEuPathDB" id="FungiDB:RhiirA1_391665"/>
<dbReference type="AlphaFoldDB" id="A0A2N1L631"/>
<gene>
    <name evidence="1" type="ORF">RhiirC2_804021</name>
</gene>